<gene>
    <name evidence="2" type="ORF">C8E83_0579</name>
</gene>
<dbReference type="OrthoDB" id="436461at2"/>
<name>A0A495IEQ5_9MICO</name>
<dbReference type="InterPro" id="IPR027417">
    <property type="entry name" value="P-loop_NTPase"/>
</dbReference>
<sequence length="861" mass="95558">MDLYPLFGTWAKQFGLEAAVTKFAAVGGPELAATYKEQFESDLETVQLGGPAIVAAGNESWYSGSSDGSMFWPPLRAHFRDDQKWGAERLNDLEGAANKVVAHTPRPDRTRYQARGLVVGYVQSGKTTNFTSVIAKLADEQYKFIIVLSGIHNGLRKQTQARLNSQLKGLNNEHWITLTDEDRDFGPQASDAVSLLKSTEKVVLAVVKKNATVLERLITWLSADGARGALEKLRVLIIDDEADQASVATGRINPLIRDLLALFPRNTYIGYTATPFANVFIDPASADLYPKDFILNLPRPEGYFGTEMIFGVDVVEEENESPAPDGYDMVRIVPEDDVQLLRPAGRASAAGFVPTMTPDLVDAVNWFWLATAARRARGDRSHSTMLIHTSVKIDVQESFRDPLEDLRSRALAAIRAGDEEFIGTLRTLWDRETARVDSANWNGRQQNSFESVLRELGDVLEAQRVVLDNYRSTDRLDYSSGPVVAIAVGGNTLSRGLTLEGLVVSFFVRTASAYDTLLQMARWFGFRPGYEDLPRIWMTNALERAFRHLATVEREMRDDIDQYQRQNLRPTDVAVRIRTHPSLAITAKMGAAAPAKVSYAGRRLQTRYFLREDSDWLKDNVAAASDLVQDISSSGREPEQRGTAVLYRDVPAHLVVAFLRRYKVHEDSADLMPRQLMRYIDGQRNGDQPALEEWTVAVAQSSGAPIELGGKSFRSVIRSRLDTGVDSIADIKTLMSKRDRVLDLSTWESYDAAKPENELVQQRERDTEYRSRGLLVLYPIDARSEPVAPARGSVARVPMDAVAPVIGYGIVFPGTVGGGTSVEVTHMAVDLTGATGSAWDEDEEQREDLQDALYSVEGDES</sequence>
<dbReference type="AlphaFoldDB" id="A0A495IEQ5"/>
<dbReference type="Gene3D" id="3.40.50.300">
    <property type="entry name" value="P-loop containing nucleotide triphosphate hydrolases"/>
    <property type="match status" value="1"/>
</dbReference>
<dbReference type="Proteomes" id="UP000280008">
    <property type="component" value="Unassembled WGS sequence"/>
</dbReference>
<evidence type="ECO:0000259" key="1">
    <source>
        <dbReference type="Pfam" id="PF10593"/>
    </source>
</evidence>
<accession>A0A495IEQ5</accession>
<evidence type="ECO:0000313" key="3">
    <source>
        <dbReference type="Proteomes" id="UP000280008"/>
    </source>
</evidence>
<keyword evidence="3" id="KW-1185">Reference proteome</keyword>
<comment type="caution">
    <text evidence="2">The sequence shown here is derived from an EMBL/GenBank/DDBJ whole genome shotgun (WGS) entry which is preliminary data.</text>
</comment>
<organism evidence="2 3">
    <name type="scientific">Frondihabitans australicus</name>
    <dbReference type="NCBI Taxonomy" id="386892"/>
    <lineage>
        <taxon>Bacteria</taxon>
        <taxon>Bacillati</taxon>
        <taxon>Actinomycetota</taxon>
        <taxon>Actinomycetes</taxon>
        <taxon>Micrococcales</taxon>
        <taxon>Microbacteriaceae</taxon>
        <taxon>Frondihabitans</taxon>
    </lineage>
</organism>
<evidence type="ECO:0000313" key="2">
    <source>
        <dbReference type="EMBL" id="RKR73486.1"/>
    </source>
</evidence>
<dbReference type="SUPFAM" id="SSF52540">
    <property type="entry name" value="P-loop containing nucleoside triphosphate hydrolases"/>
    <property type="match status" value="1"/>
</dbReference>
<protein>
    <submittedName>
        <fullName evidence="2">Z1 domain-containing protein</fullName>
    </submittedName>
</protein>
<reference evidence="2 3" key="1">
    <citation type="submission" date="2018-10" db="EMBL/GenBank/DDBJ databases">
        <title>Sequencing the genomes of 1000 actinobacteria strains.</title>
        <authorList>
            <person name="Klenk H.-P."/>
        </authorList>
    </citation>
    <scope>NUCLEOTIDE SEQUENCE [LARGE SCALE GENOMIC DNA]</scope>
    <source>
        <strain evidence="2 3">DSM 17894</strain>
    </source>
</reference>
<dbReference type="RefSeq" id="WP_121368348.1">
    <property type="nucleotide sequence ID" value="NZ_RBKS01000001.1"/>
</dbReference>
<proteinExistence type="predicted"/>
<dbReference type="InterPro" id="IPR018310">
    <property type="entry name" value="Put_endonuclease_Z1-dom"/>
</dbReference>
<feature type="domain" description="Putative endonuclease Z1" evidence="1">
    <location>
        <begin position="360"/>
        <end position="582"/>
    </location>
</feature>
<dbReference type="EMBL" id="RBKS01000001">
    <property type="protein sequence ID" value="RKR73486.1"/>
    <property type="molecule type" value="Genomic_DNA"/>
</dbReference>
<dbReference type="Pfam" id="PF10593">
    <property type="entry name" value="Z1"/>
    <property type="match status" value="1"/>
</dbReference>